<evidence type="ECO:0000256" key="3">
    <source>
        <dbReference type="ARBA" id="ARBA00022833"/>
    </source>
</evidence>
<keyword evidence="1" id="KW-0479">Metal-binding</keyword>
<name>A0A5C3Q5H7_9AGAR</name>
<dbReference type="Proteomes" id="UP000305067">
    <property type="component" value="Unassembled WGS sequence"/>
</dbReference>
<evidence type="ECO:0000256" key="2">
    <source>
        <dbReference type="ARBA" id="ARBA00022771"/>
    </source>
</evidence>
<keyword evidence="3" id="KW-0862">Zinc</keyword>
<dbReference type="OrthoDB" id="2998255at2759"/>
<accession>A0A5C3Q5H7</accession>
<evidence type="ECO:0000313" key="6">
    <source>
        <dbReference type="EMBL" id="TFK96397.1"/>
    </source>
</evidence>
<keyword evidence="2 4" id="KW-0863">Zinc-finger</keyword>
<dbReference type="Gene3D" id="6.10.140.2220">
    <property type="match status" value="1"/>
</dbReference>
<dbReference type="SUPFAM" id="SSF144232">
    <property type="entry name" value="HIT/MYND zinc finger-like"/>
    <property type="match status" value="1"/>
</dbReference>
<keyword evidence="7" id="KW-1185">Reference proteome</keyword>
<dbReference type="InterPro" id="IPR002893">
    <property type="entry name" value="Znf_MYND"/>
</dbReference>
<evidence type="ECO:0000259" key="5">
    <source>
        <dbReference type="PROSITE" id="PS50865"/>
    </source>
</evidence>
<protein>
    <recommendedName>
        <fullName evidence="5">MYND-type domain-containing protein</fullName>
    </recommendedName>
</protein>
<feature type="domain" description="MYND-type" evidence="5">
    <location>
        <begin position="2"/>
        <end position="49"/>
    </location>
</feature>
<proteinExistence type="predicted"/>
<dbReference type="EMBL" id="ML178861">
    <property type="protein sequence ID" value="TFK96397.1"/>
    <property type="molecule type" value="Genomic_DNA"/>
</dbReference>
<dbReference type="PROSITE" id="PS50865">
    <property type="entry name" value="ZF_MYND_2"/>
    <property type="match status" value="1"/>
</dbReference>
<organism evidence="6 7">
    <name type="scientific">Pterulicium gracile</name>
    <dbReference type="NCBI Taxonomy" id="1884261"/>
    <lineage>
        <taxon>Eukaryota</taxon>
        <taxon>Fungi</taxon>
        <taxon>Dikarya</taxon>
        <taxon>Basidiomycota</taxon>
        <taxon>Agaricomycotina</taxon>
        <taxon>Agaricomycetes</taxon>
        <taxon>Agaricomycetidae</taxon>
        <taxon>Agaricales</taxon>
        <taxon>Pleurotineae</taxon>
        <taxon>Pterulaceae</taxon>
        <taxon>Pterulicium</taxon>
    </lineage>
</organism>
<reference evidence="6 7" key="1">
    <citation type="journal article" date="2019" name="Nat. Ecol. Evol.">
        <title>Megaphylogeny resolves global patterns of mushroom evolution.</title>
        <authorList>
            <person name="Varga T."/>
            <person name="Krizsan K."/>
            <person name="Foldi C."/>
            <person name="Dima B."/>
            <person name="Sanchez-Garcia M."/>
            <person name="Sanchez-Ramirez S."/>
            <person name="Szollosi G.J."/>
            <person name="Szarkandi J.G."/>
            <person name="Papp V."/>
            <person name="Albert L."/>
            <person name="Andreopoulos W."/>
            <person name="Angelini C."/>
            <person name="Antonin V."/>
            <person name="Barry K.W."/>
            <person name="Bougher N.L."/>
            <person name="Buchanan P."/>
            <person name="Buyck B."/>
            <person name="Bense V."/>
            <person name="Catcheside P."/>
            <person name="Chovatia M."/>
            <person name="Cooper J."/>
            <person name="Damon W."/>
            <person name="Desjardin D."/>
            <person name="Finy P."/>
            <person name="Geml J."/>
            <person name="Haridas S."/>
            <person name="Hughes K."/>
            <person name="Justo A."/>
            <person name="Karasinski D."/>
            <person name="Kautmanova I."/>
            <person name="Kiss B."/>
            <person name="Kocsube S."/>
            <person name="Kotiranta H."/>
            <person name="LaButti K.M."/>
            <person name="Lechner B.E."/>
            <person name="Liimatainen K."/>
            <person name="Lipzen A."/>
            <person name="Lukacs Z."/>
            <person name="Mihaltcheva S."/>
            <person name="Morgado L.N."/>
            <person name="Niskanen T."/>
            <person name="Noordeloos M.E."/>
            <person name="Ohm R.A."/>
            <person name="Ortiz-Santana B."/>
            <person name="Ovrebo C."/>
            <person name="Racz N."/>
            <person name="Riley R."/>
            <person name="Savchenko A."/>
            <person name="Shiryaev A."/>
            <person name="Soop K."/>
            <person name="Spirin V."/>
            <person name="Szebenyi C."/>
            <person name="Tomsovsky M."/>
            <person name="Tulloss R.E."/>
            <person name="Uehling J."/>
            <person name="Grigoriev I.V."/>
            <person name="Vagvolgyi C."/>
            <person name="Papp T."/>
            <person name="Martin F.M."/>
            <person name="Miettinen O."/>
            <person name="Hibbett D.S."/>
            <person name="Nagy L.G."/>
        </authorList>
    </citation>
    <scope>NUCLEOTIDE SEQUENCE [LARGE SCALE GENOMIC DNA]</scope>
    <source>
        <strain evidence="6 7">CBS 309.79</strain>
    </source>
</reference>
<dbReference type="Pfam" id="PF01753">
    <property type="entry name" value="zf-MYND"/>
    <property type="match status" value="1"/>
</dbReference>
<evidence type="ECO:0000313" key="7">
    <source>
        <dbReference type="Proteomes" id="UP000305067"/>
    </source>
</evidence>
<dbReference type="GO" id="GO:0008270">
    <property type="term" value="F:zinc ion binding"/>
    <property type="evidence" value="ECO:0007669"/>
    <property type="project" value="UniProtKB-KW"/>
</dbReference>
<evidence type="ECO:0000256" key="1">
    <source>
        <dbReference type="ARBA" id="ARBA00022723"/>
    </source>
</evidence>
<dbReference type="AlphaFoldDB" id="A0A5C3Q5H7"/>
<evidence type="ECO:0000256" key="4">
    <source>
        <dbReference type="PROSITE-ProRule" id="PRU00134"/>
    </source>
</evidence>
<gene>
    <name evidence="6" type="ORF">BDV98DRAFT_576218</name>
</gene>
<sequence>MNMACGEIPPDARKTSFALCTGCRIFSFCTAECHQQAWSSDILPHRGFCRTLGKLTDVWGTTMKDNHEKVYGPGPRAVS</sequence>